<dbReference type="AlphaFoldDB" id="A0A5A8D9Y4"/>
<proteinExistence type="predicted"/>
<feature type="region of interest" description="Disordered" evidence="2">
    <location>
        <begin position="177"/>
        <end position="415"/>
    </location>
</feature>
<dbReference type="Proteomes" id="UP000325113">
    <property type="component" value="Unassembled WGS sequence"/>
</dbReference>
<evidence type="ECO:0000256" key="1">
    <source>
        <dbReference type="ARBA" id="ARBA00022553"/>
    </source>
</evidence>
<sequence length="858" mass="85399">MPGDPAFSGDSPSVPSATAVSVTASPWRSSGRQFAALPEEPSGESDAAVGDVLLPPGVAVLRSQGTSVAGETMAGSSVAGWGHSSQDMRTVLTGSAVALDAQGMAGGTLGGDERLSSNRTSKHEERAPSELAPDGACSRGQKATDGASMAGEGARSAKAASTVRTTSSGAVFVPAHSEHMSGLTPPPSAVAAAATSGPTSGPERQPTAPHCQGAAGVQCQPHPQRRGSAVAASMAAHRRSSATNSRASLASRSSAALRGSGRSGRASSMLSNAQEAGSGSPIPSGMASARSERARSSRAERDARRSRRRVERSGRIPNRHSSAGDGESSAAQSEASSVGEFSPSDASEAGLKSATGGVQGPAGAPSVGGGGANTHRRRPPMLAVGRQGGFRIKQDPKQPTSAPGHWTRLTSSAHPHAPGIATAAGGAHAASAAIASGCCCLVVEDEASQRRGLCRLLRRQGIRVEEAADGVDALQALQRLCRELATKFQRESRRHRRFFAGGSDPGVVGTVAEADGAAAESDEARSESTQSRPGRAGAGGSGLAVAARSPANGPSPPSAMPSGTPLPSSRATARGSDADVTPHFSLVVDAASITPHKGAMQGVSLRGSERSTNESADEAAAVEPAAGDGLGTPVAVGQGPPMAGSPPAERAQPVSRGQSQPLMLSRAATGDSAPATTSAQHRLVLLATGGQDVGAGDGFLDASAGRAQSVVASASPRGFTPLAAALASKTPFASHGVAGSGAAGHAAGRKADPAASSSSNSRARGILADVGTVAPVTVPPRVVVFSDCNMPRMDGPGLVLAAASDPDVRALGRVFFVGVTGTPEDEKRFKDAGARIVISKPIGSAAVKAALHSALSAL</sequence>
<dbReference type="Gene3D" id="3.40.50.2300">
    <property type="match status" value="2"/>
</dbReference>
<dbReference type="EMBL" id="VLTM01000036">
    <property type="protein sequence ID" value="KAA0161374.1"/>
    <property type="molecule type" value="Genomic_DNA"/>
</dbReference>
<dbReference type="PANTHER" id="PTHR44591">
    <property type="entry name" value="STRESS RESPONSE REGULATOR PROTEIN 1"/>
    <property type="match status" value="1"/>
</dbReference>
<feature type="compositionally biased region" description="Low complexity" evidence="2">
    <location>
        <begin position="189"/>
        <end position="202"/>
    </location>
</feature>
<keyword evidence="1" id="KW-0597">Phosphoprotein</keyword>
<organism evidence="3 4">
    <name type="scientific">Cafeteria roenbergensis</name>
    <name type="common">Marine flagellate</name>
    <dbReference type="NCBI Taxonomy" id="33653"/>
    <lineage>
        <taxon>Eukaryota</taxon>
        <taxon>Sar</taxon>
        <taxon>Stramenopiles</taxon>
        <taxon>Bigyra</taxon>
        <taxon>Opalozoa</taxon>
        <taxon>Bicosoecida</taxon>
        <taxon>Cafeteriaceae</taxon>
        <taxon>Cafeteria</taxon>
    </lineage>
</organism>
<comment type="caution">
    <text evidence="3">The sequence shown here is derived from an EMBL/GenBank/DDBJ whole genome shotgun (WGS) entry which is preliminary data.</text>
</comment>
<feature type="region of interest" description="Disordered" evidence="2">
    <location>
        <begin position="515"/>
        <end position="577"/>
    </location>
</feature>
<evidence type="ECO:0008006" key="5">
    <source>
        <dbReference type="Google" id="ProtNLM"/>
    </source>
</evidence>
<dbReference type="PANTHER" id="PTHR44591:SF3">
    <property type="entry name" value="RESPONSE REGULATORY DOMAIN-CONTAINING PROTEIN"/>
    <property type="match status" value="1"/>
</dbReference>
<evidence type="ECO:0000313" key="4">
    <source>
        <dbReference type="Proteomes" id="UP000325113"/>
    </source>
</evidence>
<dbReference type="InterPro" id="IPR050595">
    <property type="entry name" value="Bact_response_regulator"/>
</dbReference>
<feature type="region of interest" description="Disordered" evidence="2">
    <location>
        <begin position="737"/>
        <end position="760"/>
    </location>
</feature>
<reference evidence="3 4" key="1">
    <citation type="submission" date="2019-07" db="EMBL/GenBank/DDBJ databases">
        <title>Genomes of Cafeteria roenbergensis.</title>
        <authorList>
            <person name="Fischer M.G."/>
            <person name="Hackl T."/>
            <person name="Roman M."/>
        </authorList>
    </citation>
    <scope>NUCLEOTIDE SEQUENCE [LARGE SCALE GENOMIC DNA]</scope>
    <source>
        <strain evidence="3 4">Cflag</strain>
    </source>
</reference>
<feature type="region of interest" description="Disordered" evidence="2">
    <location>
        <begin position="600"/>
        <end position="676"/>
    </location>
</feature>
<gene>
    <name evidence="3" type="ORF">FNF31_03833</name>
</gene>
<protein>
    <recommendedName>
        <fullName evidence="5">Response regulatory domain-containing protein</fullName>
    </recommendedName>
</protein>
<evidence type="ECO:0000313" key="3">
    <source>
        <dbReference type="EMBL" id="KAA0161374.1"/>
    </source>
</evidence>
<name>A0A5A8D9Y4_CAFRO</name>
<evidence type="ECO:0000256" key="2">
    <source>
        <dbReference type="SAM" id="MobiDB-lite"/>
    </source>
</evidence>
<feature type="compositionally biased region" description="Low complexity" evidence="2">
    <location>
        <begin position="321"/>
        <end position="340"/>
    </location>
</feature>
<feature type="region of interest" description="Disordered" evidence="2">
    <location>
        <begin position="1"/>
        <end position="50"/>
    </location>
</feature>
<dbReference type="SUPFAM" id="SSF52172">
    <property type="entry name" value="CheY-like"/>
    <property type="match status" value="2"/>
</dbReference>
<feature type="compositionally biased region" description="Basic and acidic residues" evidence="2">
    <location>
        <begin position="111"/>
        <end position="128"/>
    </location>
</feature>
<feature type="compositionally biased region" description="Low complexity" evidence="2">
    <location>
        <begin position="226"/>
        <end position="271"/>
    </location>
</feature>
<feature type="compositionally biased region" description="Basic and acidic residues" evidence="2">
    <location>
        <begin position="290"/>
        <end position="303"/>
    </location>
</feature>
<dbReference type="InterPro" id="IPR011006">
    <property type="entry name" value="CheY-like_superfamily"/>
</dbReference>
<feature type="region of interest" description="Disordered" evidence="2">
    <location>
        <begin position="103"/>
        <end position="165"/>
    </location>
</feature>
<feature type="compositionally biased region" description="Low complexity" evidence="2">
    <location>
        <begin position="11"/>
        <end position="26"/>
    </location>
</feature>
<accession>A0A5A8D9Y4</accession>